<proteinExistence type="predicted"/>
<keyword evidence="2" id="KW-1185">Reference proteome</keyword>
<dbReference type="KEGG" id="hhg:XM38_051320"/>
<dbReference type="RefSeq" id="WP_080805340.1">
    <property type="nucleotide sequence ID" value="NZ_CP021983.2"/>
</dbReference>
<dbReference type="EMBL" id="CP021983">
    <property type="protein sequence ID" value="ASC74157.1"/>
    <property type="molecule type" value="Genomic_DNA"/>
</dbReference>
<evidence type="ECO:0000313" key="1">
    <source>
        <dbReference type="EMBL" id="ASC74157.1"/>
    </source>
</evidence>
<evidence type="ECO:0000313" key="2">
    <source>
        <dbReference type="Proteomes" id="UP000191901"/>
    </source>
</evidence>
<name>A0A1Z3HVJ1_9CYAN</name>
<sequence length="98" mass="11419">MNNQSSTYEQLELLPVGSFSTHPPSKVAQGLKTVMGRLLRFFAPDNTPKVHTVRARKGEIWFDAYDPVTQQRLKNRSEEALRIWLEQRYNAHSRQDPH</sequence>
<dbReference type="OrthoDB" id="426136at2"/>
<reference evidence="1 2" key="1">
    <citation type="journal article" date="2016" name="Biochim. Biophys. Acta">
        <title>Characterization of red-shifted phycobilisomes isolated from the chlorophyll f-containing cyanobacterium Halomicronema hongdechloris.</title>
        <authorList>
            <person name="Li Y."/>
            <person name="Lin Y."/>
            <person name="Garvey C.J."/>
            <person name="Birch D."/>
            <person name="Corkery R.W."/>
            <person name="Loughlin P.C."/>
            <person name="Scheer H."/>
            <person name="Willows R.D."/>
            <person name="Chen M."/>
        </authorList>
    </citation>
    <scope>NUCLEOTIDE SEQUENCE [LARGE SCALE GENOMIC DNA]</scope>
    <source>
        <strain evidence="1 2">C2206</strain>
    </source>
</reference>
<organism evidence="1 2">
    <name type="scientific">Halomicronema hongdechloris C2206</name>
    <dbReference type="NCBI Taxonomy" id="1641165"/>
    <lineage>
        <taxon>Bacteria</taxon>
        <taxon>Bacillati</taxon>
        <taxon>Cyanobacteriota</taxon>
        <taxon>Cyanophyceae</taxon>
        <taxon>Nodosilineales</taxon>
        <taxon>Nodosilineaceae</taxon>
        <taxon>Halomicronema</taxon>
    </lineage>
</organism>
<accession>A0A1Z3HVJ1</accession>
<gene>
    <name evidence="1" type="ORF">XM38_051320</name>
</gene>
<dbReference type="Proteomes" id="UP000191901">
    <property type="component" value="Chromosome"/>
</dbReference>
<protein>
    <submittedName>
        <fullName evidence="1">Uncharacterized protein</fullName>
    </submittedName>
</protein>
<dbReference type="AlphaFoldDB" id="A0A1Z3HVJ1"/>